<feature type="region of interest" description="Disordered" evidence="4">
    <location>
        <begin position="784"/>
        <end position="804"/>
    </location>
</feature>
<dbReference type="InterPro" id="IPR006909">
    <property type="entry name" value="Rad21/Rec8_C_eu"/>
</dbReference>
<comment type="caution">
    <text evidence="7">The sequence shown here is derived from an EMBL/GenBank/DDBJ whole genome shotgun (WGS) entry which is preliminary data.</text>
</comment>
<protein>
    <recommendedName>
        <fullName evidence="9">Rad21/Rec8-like protein N-terminal domain-containing protein</fullName>
    </recommendedName>
</protein>
<keyword evidence="8" id="KW-1185">Reference proteome</keyword>
<organism evidence="7 8">
    <name type="scientific">Hevea brasiliensis</name>
    <name type="common">Para rubber tree</name>
    <name type="synonym">Siphonia brasiliensis</name>
    <dbReference type="NCBI Taxonomy" id="3981"/>
    <lineage>
        <taxon>Eukaryota</taxon>
        <taxon>Viridiplantae</taxon>
        <taxon>Streptophyta</taxon>
        <taxon>Embryophyta</taxon>
        <taxon>Tracheophyta</taxon>
        <taxon>Spermatophyta</taxon>
        <taxon>Magnoliopsida</taxon>
        <taxon>eudicotyledons</taxon>
        <taxon>Gunneridae</taxon>
        <taxon>Pentapetalae</taxon>
        <taxon>rosids</taxon>
        <taxon>fabids</taxon>
        <taxon>Malpighiales</taxon>
        <taxon>Euphorbiaceae</taxon>
        <taxon>Crotonoideae</taxon>
        <taxon>Micrandreae</taxon>
        <taxon>Hevea</taxon>
    </lineage>
</organism>
<name>A0ABQ9LRK5_HEVBR</name>
<sequence length="1241" mass="137221">MFYSQFILAKKGPLGTIWIAAHLERKLRKNQVADTDIGVSVDSILFPEVPIALRLSSHLLLGVVRIYSRKVNYLFDDCSEALLKIKQAFRSTAVDLPPEESTAPYHSITLPETFDLDDFELPDNDIFQGNYVDHHVSTREQITLQDTMDGVVYSTSQFGLDERFGDGDTSQVGLDLEEDLFLDKVAATVHGEISENDAQTPVEPIPMDTSHEGMTGSSEDMPLNGTRKKTEGFAANLEGVDYAQAPSTPGLMEEPNVSSVKEGLVSDDHLEPEDQNLGEFVQIEGFENASSKSDLHNRDDAMDSALGAHLNHYSIVCAPAEGSSRLYVELEVNQTRVEGDLLSTSVTTEHDPADGTVGVLDGLDKVEDANKVVSCNNEEYVPSIDQINGEYDESLGVRLQETDDVEIIKNMQETHSNGKHIVSNAIHSLELPSALKSVNVDGQGCQGLEDPEVLNDNFNNEQMATACTSVLQTCNSHLSKPDSSYHDVGNSVVASDLQSADIVPLSSESLQRKEGFHASGNSTKVQGQECHMTGVVQSEENRTSEPALSGEIQADGGKREDQLDKAISNDNQCEDLNSSMISDLPAPEKLLFAPQRLLDRQPDLLVETPDKQVQEGDESGAGTKIFGKKRSFAESSLTVQSINSVESLGMTKSKRTVNSIPDDDDLLSSILVGRRSSVLKMKPTPPMPEVPSMKRARFSSRPTTLKRKGLMDDSMVLHGDTIRQQLTNTEDIRRMRKKAPCTRTEILMIQRQFWEEELFSEPVLTGMLAELSHLHTEAFDLSRTRVSENDDNNNAPVEALNDEDSAKQYVTQHSEIEGSTEPGSCRNGLDRQSYETLIQNDNRQDEDHFSSYDISNQEHMNGITDLADYRSLEHEHLGKTSEIEIDKVDAEVADITNHSAQGLVTSQREPVSGDIFEMPIGTVDQSDIMDKMIGANDFIQMDASNRDKIDTQLVEEVASLRDISNGMGLDNIEFVDHSAEQIIATGTESRTEGMPLEDSKAGAPIEVGDFHPEGSAPIDDNFSSVNVDQALDEIGNDRHRIHCEVGGLGVSSGCIDQISNHLCNEESKMDSTYLVGLDGDFKSTSMNGDYTVCEQADHQSTMDMQNTLLDHVTIRDCGDFQDDAFANDTEFLNVDDDEIGEDYEEGMPNAEDTRLLDNSGWSSRTRAVAKYLQTLFDKEARHGRKVLLMDSLLVGKTRKEASRMFFETLVLKTRDYVHVEQAKPFDNINIKPRAKLMKSDF</sequence>
<comment type="similarity">
    <text evidence="2">Belongs to the rad21 family.</text>
</comment>
<evidence type="ECO:0000256" key="4">
    <source>
        <dbReference type="SAM" id="MobiDB-lite"/>
    </source>
</evidence>
<feature type="region of interest" description="Disordered" evidence="4">
    <location>
        <begin position="681"/>
        <end position="702"/>
    </location>
</feature>
<dbReference type="EMBL" id="JARPOI010000010">
    <property type="protein sequence ID" value="KAJ9169221.1"/>
    <property type="molecule type" value="Genomic_DNA"/>
</dbReference>
<evidence type="ECO:0000259" key="6">
    <source>
        <dbReference type="Pfam" id="PF04825"/>
    </source>
</evidence>
<feature type="domain" description="Rad21/Rec8-like protein N-terminal" evidence="6">
    <location>
        <begin position="1"/>
        <end position="101"/>
    </location>
</feature>
<evidence type="ECO:0000256" key="2">
    <source>
        <dbReference type="ARBA" id="ARBA00009870"/>
    </source>
</evidence>
<keyword evidence="3" id="KW-0539">Nucleus</keyword>
<dbReference type="InterPro" id="IPR039781">
    <property type="entry name" value="Rad21/Rec8-like"/>
</dbReference>
<gene>
    <name evidence="7" type="ORF">P3X46_017433</name>
</gene>
<evidence type="ECO:0000256" key="3">
    <source>
        <dbReference type="ARBA" id="ARBA00023242"/>
    </source>
</evidence>
<reference evidence="7 8" key="1">
    <citation type="journal article" date="2023" name="Plant Biotechnol. J.">
        <title>Chromosome-level wild Hevea brasiliensis genome provides new tools for genomic-assisted breeding and valuable loci to elevate rubber yield.</title>
        <authorList>
            <person name="Cheng H."/>
            <person name="Song X."/>
            <person name="Hu Y."/>
            <person name="Wu T."/>
            <person name="Yang Q."/>
            <person name="An Z."/>
            <person name="Feng S."/>
            <person name="Deng Z."/>
            <person name="Wu W."/>
            <person name="Zeng X."/>
            <person name="Tu M."/>
            <person name="Wang X."/>
            <person name="Huang H."/>
        </authorList>
    </citation>
    <scope>NUCLEOTIDE SEQUENCE [LARGE SCALE GENOMIC DNA]</scope>
    <source>
        <strain evidence="7">MT/VB/25A 57/8</strain>
    </source>
</reference>
<dbReference type="Pfam" id="PF04825">
    <property type="entry name" value="Rad21_Rec8_N"/>
    <property type="match status" value="1"/>
</dbReference>
<comment type="subcellular location">
    <subcellularLocation>
        <location evidence="1">Nucleus</location>
    </subcellularLocation>
</comment>
<dbReference type="InterPro" id="IPR036390">
    <property type="entry name" value="WH_DNA-bd_sf"/>
</dbReference>
<evidence type="ECO:0000313" key="8">
    <source>
        <dbReference type="Proteomes" id="UP001174677"/>
    </source>
</evidence>
<dbReference type="SUPFAM" id="SSF46785">
    <property type="entry name" value="Winged helix' DNA-binding domain"/>
    <property type="match status" value="1"/>
</dbReference>
<feature type="domain" description="Rad21/Rec8-like protein C-terminal eukaryotic" evidence="5">
    <location>
        <begin position="1186"/>
        <end position="1235"/>
    </location>
</feature>
<proteinExistence type="inferred from homology"/>
<feature type="region of interest" description="Disordered" evidence="4">
    <location>
        <begin position="537"/>
        <end position="558"/>
    </location>
</feature>
<feature type="region of interest" description="Disordered" evidence="4">
    <location>
        <begin position="198"/>
        <end position="223"/>
    </location>
</feature>
<dbReference type="PANTHER" id="PTHR12585:SF69">
    <property type="entry name" value="FI11703P"/>
    <property type="match status" value="1"/>
</dbReference>
<evidence type="ECO:0008006" key="9">
    <source>
        <dbReference type="Google" id="ProtNLM"/>
    </source>
</evidence>
<evidence type="ECO:0000259" key="5">
    <source>
        <dbReference type="Pfam" id="PF04824"/>
    </source>
</evidence>
<accession>A0ABQ9LRK5</accession>
<dbReference type="InterPro" id="IPR006910">
    <property type="entry name" value="Rad21_Rec8_N"/>
</dbReference>
<evidence type="ECO:0000256" key="1">
    <source>
        <dbReference type="ARBA" id="ARBA00004123"/>
    </source>
</evidence>
<dbReference type="Pfam" id="PF04824">
    <property type="entry name" value="Rad21_Rec8"/>
    <property type="match status" value="1"/>
</dbReference>
<dbReference type="InterPro" id="IPR023093">
    <property type="entry name" value="ScpA-like_C"/>
</dbReference>
<dbReference type="CDD" id="cd21793">
    <property type="entry name" value="Rad21_Rec8_M_AtSYN1-like"/>
    <property type="match status" value="1"/>
</dbReference>
<evidence type="ECO:0000313" key="7">
    <source>
        <dbReference type="EMBL" id="KAJ9169221.1"/>
    </source>
</evidence>
<dbReference type="Gene3D" id="1.10.10.580">
    <property type="entry name" value="Structural maintenance of chromosome 1. Chain E"/>
    <property type="match status" value="1"/>
</dbReference>
<dbReference type="PANTHER" id="PTHR12585">
    <property type="entry name" value="SCC1 / RAD21 FAMILY MEMBER"/>
    <property type="match status" value="1"/>
</dbReference>
<dbReference type="Proteomes" id="UP001174677">
    <property type="component" value="Chromosome 10"/>
</dbReference>